<dbReference type="HAMAP" id="MF_00283">
    <property type="entry name" value="Phe_tRNA_synth_beta1"/>
    <property type="match status" value="1"/>
</dbReference>
<dbReference type="GO" id="GO:0009328">
    <property type="term" value="C:phenylalanine-tRNA ligase complex"/>
    <property type="evidence" value="ECO:0007669"/>
    <property type="project" value="TreeGrafter"/>
</dbReference>
<dbReference type="GO" id="GO:0000049">
    <property type="term" value="F:tRNA binding"/>
    <property type="evidence" value="ECO:0007669"/>
    <property type="project" value="UniProtKB-KW"/>
</dbReference>
<accession>A0A6J6HTQ6</accession>
<comment type="similarity">
    <text evidence="3">Belongs to the phenylalanyl-tRNA synthetase beta subunit family. Type 1 subfamily.</text>
</comment>
<dbReference type="SMART" id="SM00896">
    <property type="entry name" value="FDX-ACB"/>
    <property type="match status" value="1"/>
</dbReference>
<keyword evidence="7" id="KW-0963">Cytoplasm</keyword>
<dbReference type="CDD" id="cd02796">
    <property type="entry name" value="tRNA_bind_bactPheRS"/>
    <property type="match status" value="1"/>
</dbReference>
<keyword evidence="14" id="KW-0694">RNA-binding</keyword>
<evidence type="ECO:0000256" key="14">
    <source>
        <dbReference type="ARBA" id="ARBA00022884"/>
    </source>
</evidence>
<comment type="catalytic activity">
    <reaction evidence="18">
        <text>tRNA(Phe) + L-phenylalanine + ATP = L-phenylalanyl-tRNA(Phe) + AMP + diphosphate + H(+)</text>
        <dbReference type="Rhea" id="RHEA:19413"/>
        <dbReference type="Rhea" id="RHEA-COMP:9668"/>
        <dbReference type="Rhea" id="RHEA-COMP:9699"/>
        <dbReference type="ChEBI" id="CHEBI:15378"/>
        <dbReference type="ChEBI" id="CHEBI:30616"/>
        <dbReference type="ChEBI" id="CHEBI:33019"/>
        <dbReference type="ChEBI" id="CHEBI:58095"/>
        <dbReference type="ChEBI" id="CHEBI:78442"/>
        <dbReference type="ChEBI" id="CHEBI:78531"/>
        <dbReference type="ChEBI" id="CHEBI:456215"/>
        <dbReference type="EC" id="6.1.1.20"/>
    </reaction>
</comment>
<keyword evidence="12" id="KW-0067">ATP-binding</keyword>
<dbReference type="InterPro" id="IPR045864">
    <property type="entry name" value="aa-tRNA-synth_II/BPL/LPL"/>
</dbReference>
<evidence type="ECO:0000256" key="9">
    <source>
        <dbReference type="ARBA" id="ARBA00022598"/>
    </source>
</evidence>
<dbReference type="GO" id="GO:0000287">
    <property type="term" value="F:magnesium ion binding"/>
    <property type="evidence" value="ECO:0007669"/>
    <property type="project" value="InterPro"/>
</dbReference>
<dbReference type="SUPFAM" id="SSF46955">
    <property type="entry name" value="Putative DNA-binding domain"/>
    <property type="match status" value="1"/>
</dbReference>
<dbReference type="SUPFAM" id="SSF54991">
    <property type="entry name" value="Anticodon-binding domain of PheRS"/>
    <property type="match status" value="1"/>
</dbReference>
<dbReference type="Pfam" id="PF03483">
    <property type="entry name" value="B3_4"/>
    <property type="match status" value="1"/>
</dbReference>
<dbReference type="EMBL" id="CAEZVD010000012">
    <property type="protein sequence ID" value="CAB4617272.1"/>
    <property type="molecule type" value="Genomic_DNA"/>
</dbReference>
<dbReference type="InterPro" id="IPR033714">
    <property type="entry name" value="tRNA_bind_bactPheRS"/>
</dbReference>
<evidence type="ECO:0000256" key="5">
    <source>
        <dbReference type="ARBA" id="ARBA00012814"/>
    </source>
</evidence>
<evidence type="ECO:0000256" key="7">
    <source>
        <dbReference type="ARBA" id="ARBA00022490"/>
    </source>
</evidence>
<dbReference type="Gene3D" id="3.30.70.380">
    <property type="entry name" value="Ferrodoxin-fold anticodon-binding domain"/>
    <property type="match status" value="1"/>
</dbReference>
<evidence type="ECO:0000256" key="13">
    <source>
        <dbReference type="ARBA" id="ARBA00022842"/>
    </source>
</evidence>
<protein>
    <recommendedName>
        <fullName evidence="6">Phenylalanine--tRNA ligase beta subunit</fullName>
        <ecNumber evidence="5">6.1.1.20</ecNumber>
    </recommendedName>
    <alternativeName>
        <fullName evidence="17">Phenylalanyl-tRNA synthetase beta subunit</fullName>
    </alternativeName>
</protein>
<evidence type="ECO:0000256" key="3">
    <source>
        <dbReference type="ARBA" id="ARBA00008653"/>
    </source>
</evidence>
<dbReference type="SUPFAM" id="SSF55681">
    <property type="entry name" value="Class II aaRS and biotin synthetases"/>
    <property type="match status" value="1"/>
</dbReference>
<evidence type="ECO:0000259" key="19">
    <source>
        <dbReference type="PROSITE" id="PS50886"/>
    </source>
</evidence>
<dbReference type="EC" id="6.1.1.20" evidence="5"/>
<dbReference type="InterPro" id="IPR005147">
    <property type="entry name" value="tRNA_synthase_B5-dom"/>
</dbReference>
<gene>
    <name evidence="22" type="ORF">UFOPK1909_00278</name>
</gene>
<dbReference type="AlphaFoldDB" id="A0A6J6HTQ6"/>
<dbReference type="InterPro" id="IPR045060">
    <property type="entry name" value="Phe-tRNA-ligase_IIc_bsu"/>
</dbReference>
<evidence type="ECO:0000256" key="8">
    <source>
        <dbReference type="ARBA" id="ARBA00022555"/>
    </source>
</evidence>
<dbReference type="Gene3D" id="2.40.50.140">
    <property type="entry name" value="Nucleic acid-binding proteins"/>
    <property type="match status" value="1"/>
</dbReference>
<comment type="subcellular location">
    <subcellularLocation>
        <location evidence="2">Cytoplasm</location>
    </subcellularLocation>
</comment>
<dbReference type="Pfam" id="PF03147">
    <property type="entry name" value="FDX-ACB"/>
    <property type="match status" value="1"/>
</dbReference>
<dbReference type="InterPro" id="IPR005146">
    <property type="entry name" value="B3/B4_tRNA-bd"/>
</dbReference>
<organism evidence="22">
    <name type="scientific">freshwater metagenome</name>
    <dbReference type="NCBI Taxonomy" id="449393"/>
    <lineage>
        <taxon>unclassified sequences</taxon>
        <taxon>metagenomes</taxon>
        <taxon>ecological metagenomes</taxon>
    </lineage>
</organism>
<evidence type="ECO:0000256" key="12">
    <source>
        <dbReference type="ARBA" id="ARBA00022840"/>
    </source>
</evidence>
<dbReference type="SUPFAM" id="SSF56037">
    <property type="entry name" value="PheT/TilS domain"/>
    <property type="match status" value="1"/>
</dbReference>
<dbReference type="InterPro" id="IPR036690">
    <property type="entry name" value="Fdx_antiC-bd_sf"/>
</dbReference>
<comment type="cofactor">
    <cofactor evidence="1">
        <name>Mg(2+)</name>
        <dbReference type="ChEBI" id="CHEBI:18420"/>
    </cofactor>
</comment>
<dbReference type="NCBIfam" id="TIGR00472">
    <property type="entry name" value="pheT_bact"/>
    <property type="match status" value="1"/>
</dbReference>
<evidence type="ECO:0000313" key="22">
    <source>
        <dbReference type="EMBL" id="CAB4617272.1"/>
    </source>
</evidence>
<evidence type="ECO:0000256" key="10">
    <source>
        <dbReference type="ARBA" id="ARBA00022723"/>
    </source>
</evidence>
<keyword evidence="16" id="KW-0030">Aminoacyl-tRNA synthetase</keyword>
<keyword evidence="9" id="KW-0436">Ligase</keyword>
<dbReference type="SMART" id="SM00874">
    <property type="entry name" value="B5"/>
    <property type="match status" value="1"/>
</dbReference>
<dbReference type="Pfam" id="PF03484">
    <property type="entry name" value="B5"/>
    <property type="match status" value="1"/>
</dbReference>
<reference evidence="22" key="1">
    <citation type="submission" date="2020-05" db="EMBL/GenBank/DDBJ databases">
        <authorList>
            <person name="Chiriac C."/>
            <person name="Salcher M."/>
            <person name="Ghai R."/>
            <person name="Kavagutti S V."/>
        </authorList>
    </citation>
    <scope>NUCLEOTIDE SEQUENCE</scope>
</reference>
<evidence type="ECO:0000256" key="1">
    <source>
        <dbReference type="ARBA" id="ARBA00001946"/>
    </source>
</evidence>
<evidence type="ECO:0000256" key="4">
    <source>
        <dbReference type="ARBA" id="ARBA00011209"/>
    </source>
</evidence>
<dbReference type="PROSITE" id="PS50886">
    <property type="entry name" value="TRBD"/>
    <property type="match status" value="1"/>
</dbReference>
<dbReference type="GO" id="GO:0005524">
    <property type="term" value="F:ATP binding"/>
    <property type="evidence" value="ECO:0007669"/>
    <property type="project" value="UniProtKB-KW"/>
</dbReference>
<dbReference type="CDD" id="cd00769">
    <property type="entry name" value="PheRS_beta_core"/>
    <property type="match status" value="1"/>
</dbReference>
<feature type="domain" description="TRNA-binding" evidence="19">
    <location>
        <begin position="40"/>
        <end position="163"/>
    </location>
</feature>
<dbReference type="PROSITE" id="PS51483">
    <property type="entry name" value="B5"/>
    <property type="match status" value="1"/>
</dbReference>
<evidence type="ECO:0000256" key="17">
    <source>
        <dbReference type="ARBA" id="ARBA00033189"/>
    </source>
</evidence>
<dbReference type="Gene3D" id="3.50.40.10">
    <property type="entry name" value="Phenylalanyl-trna Synthetase, Chain B, domain 3"/>
    <property type="match status" value="1"/>
</dbReference>
<keyword evidence="15" id="KW-0648">Protein biosynthesis</keyword>
<dbReference type="SUPFAM" id="SSF50249">
    <property type="entry name" value="Nucleic acid-binding proteins"/>
    <property type="match status" value="1"/>
</dbReference>
<dbReference type="Gene3D" id="3.30.930.10">
    <property type="entry name" value="Bira Bifunctional Protein, Domain 2"/>
    <property type="match status" value="1"/>
</dbReference>
<proteinExistence type="inferred from homology"/>
<dbReference type="PROSITE" id="PS51447">
    <property type="entry name" value="FDX_ACB"/>
    <property type="match status" value="1"/>
</dbReference>
<sequence>MRVPLSWLAEYVDLPGDATPDSVMAQLVKVGLEEEGSHGFGVTGPLVVGEVLEFIEEPQTNGKTIRWCQIRVAAAGQTAADGGADVRGIVCGANNFEVGDKVVVCLPGAVLPGDFRIAARSTYGHTSDGMMASARELNLSDDHAGIIRLHELGLDPKIGTDALELLQLGEEAAEVNVTPDRGYCFSIRGIAREYSHATGGEFRDPIGNSQPESTSGFNLKIEDQAPIRGRQGCHRFVLRSVKNVDTKRPTPPWMVARLKLAGMRSISLIVDITNYVMLELGQPLHAYDADKLQGGITVRRAQAGETIKTLDGQERKLHPEDLVIADEAGAIGIAGVMGGERTEVSETTVNVMIEAANFDPISIARSARRHKLPSEASKRYERGVDNNVAEFAAARVVQLLEVQALGTSEPFGADFREHIEPTPIWLPANFATELVGVEYTAEETVSILNQIGCVVAAVDGGYEVIAPSWRPDLQHKTDLVEEIARIGGYERIPSRLPVAPPGRGLNAKQKNRRAVINSLAGSGHVEVLTYPFVSAAQNQLFSSSKISTVKLANPLQGDADEMRVSILPGLIDAAKRNLSRGLTDLAIFEEGSVFLPSSTVVANADLPVGNVRPSEAQLKALNDTVPSQPHYVAGIFTGNRTAQQVGTRSVEAGYADAIHAAKVLSKSVGVEVELRQAAPAGFHPGRTAEILAIVNGLQIVIGIAGELDPSLTANHDLPRRVGAFEVNLELLFQAAPEVIQAGILRVMPAATQDLSLVVSSDLPAGELLSTIREGAGELLERIVLVDDYRGSNVAAGHKSLTFALRFRAADRTLTQVEASEARDKAVELAHKKFGATIRT</sequence>
<keyword evidence="8" id="KW-0820">tRNA-binding</keyword>
<dbReference type="InterPro" id="IPR041616">
    <property type="entry name" value="PheRS_beta_core"/>
</dbReference>
<dbReference type="Pfam" id="PF17759">
    <property type="entry name" value="tRNA_synthFbeta"/>
    <property type="match status" value="1"/>
</dbReference>
<dbReference type="FunFam" id="3.50.40.10:FF:000001">
    <property type="entry name" value="Phenylalanine--tRNA ligase beta subunit"/>
    <property type="match status" value="1"/>
</dbReference>
<evidence type="ECO:0000256" key="6">
    <source>
        <dbReference type="ARBA" id="ARBA00017032"/>
    </source>
</evidence>
<comment type="subunit">
    <text evidence="4">Tetramer of two alpha and two beta subunits.</text>
</comment>
<evidence type="ECO:0000259" key="20">
    <source>
        <dbReference type="PROSITE" id="PS51447"/>
    </source>
</evidence>
<feature type="domain" description="FDX-ACB" evidence="20">
    <location>
        <begin position="745"/>
        <end position="838"/>
    </location>
</feature>
<feature type="domain" description="B5" evidence="21">
    <location>
        <begin position="419"/>
        <end position="494"/>
    </location>
</feature>
<keyword evidence="11" id="KW-0547">Nucleotide-binding</keyword>
<dbReference type="PANTHER" id="PTHR10947">
    <property type="entry name" value="PHENYLALANYL-TRNA SYNTHETASE BETA CHAIN AND LEUCINE-RICH REPEAT-CONTAINING PROTEIN 47"/>
    <property type="match status" value="1"/>
</dbReference>
<dbReference type="GO" id="GO:0006432">
    <property type="term" value="P:phenylalanyl-tRNA aminoacylation"/>
    <property type="evidence" value="ECO:0007669"/>
    <property type="project" value="InterPro"/>
</dbReference>
<dbReference type="Gene3D" id="3.30.56.10">
    <property type="match status" value="2"/>
</dbReference>
<dbReference type="GO" id="GO:0004826">
    <property type="term" value="F:phenylalanine-tRNA ligase activity"/>
    <property type="evidence" value="ECO:0007669"/>
    <property type="project" value="UniProtKB-EC"/>
</dbReference>
<dbReference type="InterPro" id="IPR002547">
    <property type="entry name" value="tRNA-bd_dom"/>
</dbReference>
<dbReference type="InterPro" id="IPR004532">
    <property type="entry name" value="Phe-tRNA-ligase_IIc_bsu_bact"/>
</dbReference>
<keyword evidence="13" id="KW-0460">Magnesium</keyword>
<dbReference type="SMART" id="SM00873">
    <property type="entry name" value="B3_4"/>
    <property type="match status" value="1"/>
</dbReference>
<evidence type="ECO:0000256" key="16">
    <source>
        <dbReference type="ARBA" id="ARBA00023146"/>
    </source>
</evidence>
<evidence type="ECO:0000259" key="21">
    <source>
        <dbReference type="PROSITE" id="PS51483"/>
    </source>
</evidence>
<evidence type="ECO:0000256" key="11">
    <source>
        <dbReference type="ARBA" id="ARBA00022741"/>
    </source>
</evidence>
<dbReference type="PANTHER" id="PTHR10947:SF0">
    <property type="entry name" value="PHENYLALANINE--TRNA LIGASE BETA SUBUNIT"/>
    <property type="match status" value="1"/>
</dbReference>
<dbReference type="InterPro" id="IPR009061">
    <property type="entry name" value="DNA-bd_dom_put_sf"/>
</dbReference>
<evidence type="ECO:0000256" key="18">
    <source>
        <dbReference type="ARBA" id="ARBA00049255"/>
    </source>
</evidence>
<keyword evidence="10" id="KW-0479">Metal-binding</keyword>
<dbReference type="InterPro" id="IPR012340">
    <property type="entry name" value="NA-bd_OB-fold"/>
</dbReference>
<evidence type="ECO:0000256" key="2">
    <source>
        <dbReference type="ARBA" id="ARBA00004496"/>
    </source>
</evidence>
<dbReference type="InterPro" id="IPR005121">
    <property type="entry name" value="Fdx_antiC-bd"/>
</dbReference>
<evidence type="ECO:0000256" key="15">
    <source>
        <dbReference type="ARBA" id="ARBA00022917"/>
    </source>
</evidence>
<name>A0A6J6HTQ6_9ZZZZ</name>
<dbReference type="InterPro" id="IPR020825">
    <property type="entry name" value="Phe-tRNA_synthase-like_B3/B4"/>
</dbReference>